<dbReference type="CDD" id="cd11387">
    <property type="entry name" value="bHLHzip_USF_MITF"/>
    <property type="match status" value="1"/>
</dbReference>
<feature type="region of interest" description="Disordered" evidence="5">
    <location>
        <begin position="340"/>
        <end position="396"/>
    </location>
</feature>
<dbReference type="RefSeq" id="XP_037214729.1">
    <property type="nucleotide sequence ID" value="XM_037368761.1"/>
</dbReference>
<dbReference type="Gene3D" id="4.10.280.10">
    <property type="entry name" value="Helix-loop-helix DNA-binding domain"/>
    <property type="match status" value="1"/>
</dbReference>
<feature type="region of interest" description="Disordered" evidence="5">
    <location>
        <begin position="493"/>
        <end position="516"/>
    </location>
</feature>
<feature type="compositionally biased region" description="Basic and acidic residues" evidence="5">
    <location>
        <begin position="425"/>
        <end position="440"/>
    </location>
</feature>
<feature type="region of interest" description="Disordered" evidence="5">
    <location>
        <begin position="1"/>
        <end position="259"/>
    </location>
</feature>
<feature type="compositionally biased region" description="Polar residues" evidence="5">
    <location>
        <begin position="142"/>
        <end position="157"/>
    </location>
</feature>
<dbReference type="PANTHER" id="PTHR46117:SF3">
    <property type="entry name" value="FI24210P1"/>
    <property type="match status" value="1"/>
</dbReference>
<dbReference type="Pfam" id="PF00010">
    <property type="entry name" value="HLH"/>
    <property type="match status" value="1"/>
</dbReference>
<keyword evidence="2" id="KW-0805">Transcription regulation</keyword>
<dbReference type="SUPFAM" id="SSF47459">
    <property type="entry name" value="HLH, helix-loop-helix DNA-binding domain"/>
    <property type="match status" value="1"/>
</dbReference>
<dbReference type="GO" id="GO:0046983">
    <property type="term" value="F:protein dimerization activity"/>
    <property type="evidence" value="ECO:0007669"/>
    <property type="project" value="InterPro"/>
</dbReference>
<evidence type="ECO:0000256" key="1">
    <source>
        <dbReference type="ARBA" id="ARBA00004123"/>
    </source>
</evidence>
<name>A0A8H6S558_9AGAR</name>
<proteinExistence type="predicted"/>
<comment type="caution">
    <text evidence="7">The sequence shown here is derived from an EMBL/GenBank/DDBJ whole genome shotgun (WGS) entry which is preliminary data.</text>
</comment>
<feature type="compositionally biased region" description="Low complexity" evidence="5">
    <location>
        <begin position="103"/>
        <end position="130"/>
    </location>
</feature>
<evidence type="ECO:0000256" key="4">
    <source>
        <dbReference type="ARBA" id="ARBA00023242"/>
    </source>
</evidence>
<feature type="compositionally biased region" description="Polar residues" evidence="5">
    <location>
        <begin position="53"/>
        <end position="72"/>
    </location>
</feature>
<evidence type="ECO:0000256" key="2">
    <source>
        <dbReference type="ARBA" id="ARBA00023015"/>
    </source>
</evidence>
<evidence type="ECO:0000313" key="7">
    <source>
        <dbReference type="EMBL" id="KAF7292002.1"/>
    </source>
</evidence>
<dbReference type="InterPro" id="IPR051732">
    <property type="entry name" value="USF"/>
</dbReference>
<evidence type="ECO:0000256" key="5">
    <source>
        <dbReference type="SAM" id="MobiDB-lite"/>
    </source>
</evidence>
<dbReference type="GeneID" id="59351277"/>
<dbReference type="InterPro" id="IPR036638">
    <property type="entry name" value="HLH_DNA-bd_sf"/>
</dbReference>
<dbReference type="GO" id="GO:0000978">
    <property type="term" value="F:RNA polymerase II cis-regulatory region sequence-specific DNA binding"/>
    <property type="evidence" value="ECO:0007669"/>
    <property type="project" value="TreeGrafter"/>
</dbReference>
<organism evidence="7 8">
    <name type="scientific">Mycena indigotica</name>
    <dbReference type="NCBI Taxonomy" id="2126181"/>
    <lineage>
        <taxon>Eukaryota</taxon>
        <taxon>Fungi</taxon>
        <taxon>Dikarya</taxon>
        <taxon>Basidiomycota</taxon>
        <taxon>Agaricomycotina</taxon>
        <taxon>Agaricomycetes</taxon>
        <taxon>Agaricomycetidae</taxon>
        <taxon>Agaricales</taxon>
        <taxon>Marasmiineae</taxon>
        <taxon>Mycenaceae</taxon>
        <taxon>Mycena</taxon>
    </lineage>
</organism>
<dbReference type="GO" id="GO:0005634">
    <property type="term" value="C:nucleus"/>
    <property type="evidence" value="ECO:0007669"/>
    <property type="project" value="UniProtKB-SubCell"/>
</dbReference>
<dbReference type="GO" id="GO:0000981">
    <property type="term" value="F:DNA-binding transcription factor activity, RNA polymerase II-specific"/>
    <property type="evidence" value="ECO:0007669"/>
    <property type="project" value="TreeGrafter"/>
</dbReference>
<feature type="region of interest" description="Disordered" evidence="5">
    <location>
        <begin position="417"/>
        <end position="450"/>
    </location>
</feature>
<dbReference type="EMBL" id="JACAZF010000012">
    <property type="protein sequence ID" value="KAF7292002.1"/>
    <property type="molecule type" value="Genomic_DNA"/>
</dbReference>
<feature type="compositionally biased region" description="Basic and acidic residues" evidence="5">
    <location>
        <begin position="387"/>
        <end position="396"/>
    </location>
</feature>
<dbReference type="InterPro" id="IPR011598">
    <property type="entry name" value="bHLH_dom"/>
</dbReference>
<feature type="compositionally biased region" description="Low complexity" evidence="5">
    <location>
        <begin position="168"/>
        <end position="178"/>
    </location>
</feature>
<evidence type="ECO:0000256" key="3">
    <source>
        <dbReference type="ARBA" id="ARBA00023163"/>
    </source>
</evidence>
<accession>A0A8H6S558</accession>
<reference evidence="7" key="1">
    <citation type="submission" date="2020-05" db="EMBL/GenBank/DDBJ databases">
        <title>Mycena genomes resolve the evolution of fungal bioluminescence.</title>
        <authorList>
            <person name="Tsai I.J."/>
        </authorList>
    </citation>
    <scope>NUCLEOTIDE SEQUENCE</scope>
    <source>
        <strain evidence="7">171206Taipei</strain>
    </source>
</reference>
<protein>
    <submittedName>
        <fullName evidence="7">BHLH domain-containing protein</fullName>
    </submittedName>
</protein>
<dbReference type="PANTHER" id="PTHR46117">
    <property type="entry name" value="FI24210P1"/>
    <property type="match status" value="1"/>
</dbReference>
<keyword evidence="8" id="KW-1185">Reference proteome</keyword>
<feature type="compositionally biased region" description="Pro residues" evidence="5">
    <location>
        <begin position="22"/>
        <end position="35"/>
    </location>
</feature>
<feature type="compositionally biased region" description="Basic residues" evidence="5">
    <location>
        <begin position="179"/>
        <end position="189"/>
    </location>
</feature>
<sequence>MTTAATAPFDFQPHIIRQEGFTPPPLSGHTPPPFGGMPSHYGHPDLNDELASLMSNERSTQSPGSAYESDNSGYRPHTHNIFDISAPSTAHHHHNSHSHHHVGSASSTSSSFPSHFSLPNNNGSNASNGSGSPGLDGHGPQYTANFNSTLPAINSSMRYDPHPPYIPSPSSFRSPSPHSHQHSRSRSRSRPPSSHLASTPAGGPTRTTRTRRNGSISSTSPPPRPVPQAIVIPGSNGNRGYTQGWFGPDYPHATPESLPSLTSLPSLPSLGSLNSIHSHQHIGSPHSLHSPHTLNSPHPFHQHHSTYPASNPNNYGSPVETKFGGMALNGGLAGSLGNGGQIHGGMPASLPSTTPQTNGAPEPTAKQTVSDKAALLANEKRRRRRESHNAVERRRRDNINEKISELATLIPECMLEEGTTASGKGGKDADEKEDSKDGVKDGGSPTSANATVVKANKGMILRKSVEYIRYLQQLVTAQGARNRELEEQLKGLGFRGSSASGSEASPPPSLSDTNELLNGSGLGLGLGVWGLASMPEDDDVDVDGLLKGEGELHTLDSMIGMDIEDDLSMEDKQQLQRERGRKATRGAVGLVKNKVSPRKTKKLAPDDDGEDSDLSDSMDV</sequence>
<dbReference type="OrthoDB" id="690068at2759"/>
<feature type="compositionally biased region" description="Basic residues" evidence="5">
    <location>
        <begin position="90"/>
        <end position="102"/>
    </location>
</feature>
<feature type="region of interest" description="Disordered" evidence="5">
    <location>
        <begin position="278"/>
        <end position="306"/>
    </location>
</feature>
<evidence type="ECO:0000259" key="6">
    <source>
        <dbReference type="PROSITE" id="PS50888"/>
    </source>
</evidence>
<comment type="subcellular location">
    <subcellularLocation>
        <location evidence="1">Nucleus</location>
    </subcellularLocation>
</comment>
<dbReference type="Proteomes" id="UP000636479">
    <property type="component" value="Unassembled WGS sequence"/>
</dbReference>
<dbReference type="PROSITE" id="PS50888">
    <property type="entry name" value="BHLH"/>
    <property type="match status" value="1"/>
</dbReference>
<dbReference type="AlphaFoldDB" id="A0A8H6S558"/>
<keyword evidence="3" id="KW-0804">Transcription</keyword>
<evidence type="ECO:0000313" key="8">
    <source>
        <dbReference type="Proteomes" id="UP000636479"/>
    </source>
</evidence>
<dbReference type="SMART" id="SM00353">
    <property type="entry name" value="HLH"/>
    <property type="match status" value="1"/>
</dbReference>
<feature type="domain" description="BHLH" evidence="6">
    <location>
        <begin position="383"/>
        <end position="471"/>
    </location>
</feature>
<gene>
    <name evidence="7" type="ORF">MIND_01225900</name>
</gene>
<keyword evidence="4" id="KW-0539">Nucleus</keyword>
<feature type="compositionally biased region" description="Acidic residues" evidence="5">
    <location>
        <begin position="606"/>
        <end position="620"/>
    </location>
</feature>
<feature type="compositionally biased region" description="Polar residues" evidence="5">
    <location>
        <begin position="350"/>
        <end position="370"/>
    </location>
</feature>
<feature type="region of interest" description="Disordered" evidence="5">
    <location>
        <begin position="570"/>
        <end position="620"/>
    </location>
</feature>